<keyword evidence="2" id="KW-1185">Reference proteome</keyword>
<dbReference type="EMBL" id="JACXAA010000005">
    <property type="protein sequence ID" value="MBD2754326.1"/>
    <property type="molecule type" value="Genomic_DNA"/>
</dbReference>
<name>A0A927B2D2_9BACT</name>
<gene>
    <name evidence="1" type="ORF">IC230_15565</name>
</gene>
<reference evidence="1" key="1">
    <citation type="submission" date="2020-09" db="EMBL/GenBank/DDBJ databases">
        <authorList>
            <person name="Kim M.K."/>
        </authorList>
    </citation>
    <scope>NUCLEOTIDE SEQUENCE</scope>
    <source>
        <strain evidence="1">BT704</strain>
    </source>
</reference>
<dbReference type="Proteomes" id="UP000653797">
    <property type="component" value="Unassembled WGS sequence"/>
</dbReference>
<sequence length="143" mass="15201">MKKLILFLFVALTFSACKKGDEDIAPKNPADVVAGRYKLSSFSLQQGSQGISLPGNGVALSGTAELSKTSQDGYVKLLLTVNNNVVFGDADDVQLEVRKTSEAYGLFDGNDQYGDVDGNNIIFSLSGTDGNNQQIALSFVGKK</sequence>
<evidence type="ECO:0000313" key="2">
    <source>
        <dbReference type="Proteomes" id="UP000653797"/>
    </source>
</evidence>
<comment type="caution">
    <text evidence="1">The sequence shown here is derived from an EMBL/GenBank/DDBJ whole genome shotgun (WGS) entry which is preliminary data.</text>
</comment>
<protein>
    <submittedName>
        <fullName evidence="1">Uncharacterized protein</fullName>
    </submittedName>
</protein>
<organism evidence="1 2">
    <name type="scientific">Spirosoma validum</name>
    <dbReference type="NCBI Taxonomy" id="2771355"/>
    <lineage>
        <taxon>Bacteria</taxon>
        <taxon>Pseudomonadati</taxon>
        <taxon>Bacteroidota</taxon>
        <taxon>Cytophagia</taxon>
        <taxon>Cytophagales</taxon>
        <taxon>Cytophagaceae</taxon>
        <taxon>Spirosoma</taxon>
    </lineage>
</organism>
<dbReference type="RefSeq" id="WP_191039963.1">
    <property type="nucleotide sequence ID" value="NZ_JACXAA010000005.1"/>
</dbReference>
<evidence type="ECO:0000313" key="1">
    <source>
        <dbReference type="EMBL" id="MBD2754326.1"/>
    </source>
</evidence>
<proteinExistence type="predicted"/>
<accession>A0A927B2D2</accession>
<dbReference type="AlphaFoldDB" id="A0A927B2D2"/>
<dbReference type="PROSITE" id="PS51257">
    <property type="entry name" value="PROKAR_LIPOPROTEIN"/>
    <property type="match status" value="1"/>
</dbReference>